<dbReference type="RefSeq" id="WP_070393643.1">
    <property type="nucleotide sequence ID" value="NZ_CP017599.1"/>
</dbReference>
<feature type="domain" description="HTH cro/C1-type" evidence="1">
    <location>
        <begin position="36"/>
        <end position="91"/>
    </location>
</feature>
<dbReference type="Gene3D" id="1.10.260.40">
    <property type="entry name" value="lambda repressor-like DNA-binding domains"/>
    <property type="match status" value="1"/>
</dbReference>
<dbReference type="SMART" id="SM00530">
    <property type="entry name" value="HTH_XRE"/>
    <property type="match status" value="1"/>
</dbReference>
<proteinExistence type="predicted"/>
<dbReference type="STRING" id="1458985.BJP34_18695"/>
<dbReference type="PROSITE" id="PS50943">
    <property type="entry name" value="HTH_CROC1"/>
    <property type="match status" value="1"/>
</dbReference>
<dbReference type="InterPro" id="IPR039554">
    <property type="entry name" value="HigA2-like_HTH"/>
</dbReference>
<dbReference type="EMBL" id="CP017599">
    <property type="protein sequence ID" value="AOX01198.1"/>
    <property type="molecule type" value="Genomic_DNA"/>
</dbReference>
<dbReference type="CDD" id="cd00093">
    <property type="entry name" value="HTH_XRE"/>
    <property type="match status" value="1"/>
</dbReference>
<evidence type="ECO:0000313" key="3">
    <source>
        <dbReference type="Proteomes" id="UP000177870"/>
    </source>
</evidence>
<dbReference type="OrthoDB" id="129377at2"/>
<dbReference type="Proteomes" id="UP000177870">
    <property type="component" value="Chromosome"/>
</dbReference>
<dbReference type="InterPro" id="IPR010982">
    <property type="entry name" value="Lambda_DNA-bd_dom_sf"/>
</dbReference>
<evidence type="ECO:0000259" key="1">
    <source>
        <dbReference type="PROSITE" id="PS50943"/>
    </source>
</evidence>
<dbReference type="KEGG" id="mpro:BJP34_18695"/>
<dbReference type="SUPFAM" id="SSF47413">
    <property type="entry name" value="lambda repressor-like DNA-binding domains"/>
    <property type="match status" value="1"/>
</dbReference>
<dbReference type="GO" id="GO:0003677">
    <property type="term" value="F:DNA binding"/>
    <property type="evidence" value="ECO:0007669"/>
    <property type="project" value="InterPro"/>
</dbReference>
<protein>
    <submittedName>
        <fullName evidence="2">Transcriptional regulator</fullName>
    </submittedName>
</protein>
<name>A0A1D8TU80_9CYAN</name>
<evidence type="ECO:0000313" key="2">
    <source>
        <dbReference type="EMBL" id="AOX01198.1"/>
    </source>
</evidence>
<sequence>MVKEIEVQASSGNVFADLGLENSDELIVKAELARKISSIIANQGMTQAAAAKVLGVDQPKVSALINGKLAGFSIVRLFRFLNAFGQDVEIVVKTKPLSHPVARTLVS</sequence>
<reference evidence="3" key="1">
    <citation type="submission" date="2016-10" db="EMBL/GenBank/DDBJ databases">
        <title>Comparative genomics uncovers the prolific and rare metabolic potential of the cyanobacterial genus Moorea.</title>
        <authorList>
            <person name="Leao T."/>
            <person name="Castelao G."/>
            <person name="Korobeynikov A."/>
            <person name="Monroe E.A."/>
            <person name="Podell S."/>
            <person name="Glukhov E."/>
            <person name="Allen E."/>
            <person name="Gerwick W.H."/>
            <person name="Gerwick L."/>
        </authorList>
    </citation>
    <scope>NUCLEOTIDE SEQUENCE [LARGE SCALE GENOMIC DNA]</scope>
    <source>
        <strain evidence="3">PAL-8-15-08-1</strain>
    </source>
</reference>
<organism evidence="2 3">
    <name type="scientific">Moorena producens PAL-8-15-08-1</name>
    <dbReference type="NCBI Taxonomy" id="1458985"/>
    <lineage>
        <taxon>Bacteria</taxon>
        <taxon>Bacillati</taxon>
        <taxon>Cyanobacteriota</taxon>
        <taxon>Cyanophyceae</taxon>
        <taxon>Coleofasciculales</taxon>
        <taxon>Coleofasciculaceae</taxon>
        <taxon>Moorena</taxon>
    </lineage>
</organism>
<dbReference type="InterPro" id="IPR001387">
    <property type="entry name" value="Cro/C1-type_HTH"/>
</dbReference>
<gene>
    <name evidence="2" type="ORF">BJP34_18695</name>
</gene>
<dbReference type="Pfam" id="PF13744">
    <property type="entry name" value="HTH_37"/>
    <property type="match status" value="1"/>
</dbReference>
<accession>A0A1D8TU80</accession>
<dbReference type="AlphaFoldDB" id="A0A1D8TU80"/>